<organism evidence="7 8">
    <name type="scientific">Sorangium cellulosum (strain So ce56)</name>
    <name type="common">Polyangium cellulosum (strain So ce56)</name>
    <dbReference type="NCBI Taxonomy" id="448385"/>
    <lineage>
        <taxon>Bacteria</taxon>
        <taxon>Pseudomonadati</taxon>
        <taxon>Myxococcota</taxon>
        <taxon>Polyangia</taxon>
        <taxon>Polyangiales</taxon>
        <taxon>Polyangiaceae</taxon>
        <taxon>Sorangium</taxon>
    </lineage>
</organism>
<proteinExistence type="predicted"/>
<dbReference type="AlphaFoldDB" id="A9G0W2"/>
<keyword evidence="3" id="KW-0479">Metal-binding</keyword>
<evidence type="ECO:0000259" key="6">
    <source>
        <dbReference type="Pfam" id="PF00149"/>
    </source>
</evidence>
<dbReference type="GO" id="GO:0008758">
    <property type="term" value="F:UDP-2,3-diacylglucosamine hydrolase activity"/>
    <property type="evidence" value="ECO:0007669"/>
    <property type="project" value="TreeGrafter"/>
</dbReference>
<reference evidence="7 8" key="1">
    <citation type="journal article" date="2007" name="Nat. Biotechnol.">
        <title>Complete genome sequence of the myxobacterium Sorangium cellulosum.</title>
        <authorList>
            <person name="Schneiker S."/>
            <person name="Perlova O."/>
            <person name="Kaiser O."/>
            <person name="Gerth K."/>
            <person name="Alici A."/>
            <person name="Altmeyer M.O."/>
            <person name="Bartels D."/>
            <person name="Bekel T."/>
            <person name="Beyer S."/>
            <person name="Bode E."/>
            <person name="Bode H.B."/>
            <person name="Bolten C.J."/>
            <person name="Choudhuri J.V."/>
            <person name="Doss S."/>
            <person name="Elnakady Y.A."/>
            <person name="Frank B."/>
            <person name="Gaigalat L."/>
            <person name="Goesmann A."/>
            <person name="Groeger C."/>
            <person name="Gross F."/>
            <person name="Jelsbak L."/>
            <person name="Jelsbak L."/>
            <person name="Kalinowski J."/>
            <person name="Kegler C."/>
            <person name="Knauber T."/>
            <person name="Konietzny S."/>
            <person name="Kopp M."/>
            <person name="Krause L."/>
            <person name="Krug D."/>
            <person name="Linke B."/>
            <person name="Mahmud T."/>
            <person name="Martinez-Arias R."/>
            <person name="McHardy A.C."/>
            <person name="Merai M."/>
            <person name="Meyer F."/>
            <person name="Mormann S."/>
            <person name="Munoz-Dorado J."/>
            <person name="Perez J."/>
            <person name="Pradella S."/>
            <person name="Rachid S."/>
            <person name="Raddatz G."/>
            <person name="Rosenau F."/>
            <person name="Rueckert C."/>
            <person name="Sasse F."/>
            <person name="Scharfe M."/>
            <person name="Schuster S.C."/>
            <person name="Suen G."/>
            <person name="Treuner-Lange A."/>
            <person name="Velicer G.J."/>
            <person name="Vorholter F.-J."/>
            <person name="Weissman K.J."/>
            <person name="Welch R.D."/>
            <person name="Wenzel S.C."/>
            <person name="Whitworth D.E."/>
            <person name="Wilhelm S."/>
            <person name="Wittmann C."/>
            <person name="Bloecker H."/>
            <person name="Puehler A."/>
            <person name="Mueller R."/>
        </authorList>
    </citation>
    <scope>NUCLEOTIDE SEQUENCE [LARGE SCALE GENOMIC DNA]</scope>
    <source>
        <strain evidence="8">So ce56</strain>
    </source>
</reference>
<protein>
    <recommendedName>
        <fullName evidence="6">Calcineurin-like phosphoesterase domain-containing protein</fullName>
    </recommendedName>
</protein>
<sequence>MSTILHRAYVISDLHLGGRFPASGGGRGFRMMDRPDALASFIRGLAAKPVQPTIELIINGDFVDFLAEETDDGRWKPFRDEPGEAVAAFEVLAGRKEDGEVFEALAGLVDAGHRLTILIGNHDIELTWPEVRAAFERRLWTSSAKKTGAFNLRWIHDGEALVVGDALIEHGNRYDPANFVDHESLRRVRELRSRRLYGREGGIFHPPVGSRLVADVMNPVKKEYPFIDLLKPESEPLFGLLLALDPSQRRRLDNLARSLLPIPLNLVGPAADPGYRQRISGSSAAAGISRGPVASGKRPKKDDPLVALLSRTIPADDVAEANKALEMLPREQGDEIARGRIASFGERAGALYGLLGLVVSKKDDDIKNRLPLLRHAVRALRGDQTFEESIETGKRYIRAARQLALGEKGIKQFGKAPVGFRFVIFGHTHHRKTVDLVEEAATYVNTGTWARLMKFPDDLVSDDDAIVTKALGDFVESIQAGTYKTEFIPTYARVDVKDGGYVERVELLTYDPTTGKVE</sequence>
<dbReference type="EMBL" id="AM746676">
    <property type="protein sequence ID" value="CAN92443.1"/>
    <property type="molecule type" value="Genomic_DNA"/>
</dbReference>
<gene>
    <name evidence="7" type="ordered locus">sce2284</name>
</gene>
<dbReference type="InterPro" id="IPR004843">
    <property type="entry name" value="Calcineurin-like_PHP"/>
</dbReference>
<keyword evidence="4" id="KW-0472">Membrane</keyword>
<dbReference type="OrthoDB" id="8241491at2"/>
<dbReference type="Pfam" id="PF00149">
    <property type="entry name" value="Metallophos"/>
    <property type="match status" value="1"/>
</dbReference>
<keyword evidence="1" id="KW-1003">Cell membrane</keyword>
<accession>A9G0W2</accession>
<dbReference type="SUPFAM" id="SSF56300">
    <property type="entry name" value="Metallo-dependent phosphatases"/>
    <property type="match status" value="1"/>
</dbReference>
<dbReference type="InterPro" id="IPR043461">
    <property type="entry name" value="LpxH-like"/>
</dbReference>
<dbReference type="Proteomes" id="UP000002139">
    <property type="component" value="Chromosome"/>
</dbReference>
<dbReference type="PANTHER" id="PTHR34990">
    <property type="entry name" value="UDP-2,3-DIACYLGLUCOSAMINE HYDROLASE-RELATED"/>
    <property type="match status" value="1"/>
</dbReference>
<evidence type="ECO:0000313" key="7">
    <source>
        <dbReference type="EMBL" id="CAN92443.1"/>
    </source>
</evidence>
<keyword evidence="5" id="KW-0464">Manganese</keyword>
<dbReference type="InterPro" id="IPR029052">
    <property type="entry name" value="Metallo-depent_PP-like"/>
</dbReference>
<dbReference type="HOGENOM" id="CLU_525715_0_0_7"/>
<evidence type="ECO:0000256" key="5">
    <source>
        <dbReference type="ARBA" id="ARBA00023211"/>
    </source>
</evidence>
<name>A9G0W2_SORC5</name>
<evidence type="ECO:0000313" key="8">
    <source>
        <dbReference type="Proteomes" id="UP000002139"/>
    </source>
</evidence>
<feature type="domain" description="Calcineurin-like phosphoesterase" evidence="6">
    <location>
        <begin position="7"/>
        <end position="191"/>
    </location>
</feature>
<evidence type="ECO:0000256" key="4">
    <source>
        <dbReference type="ARBA" id="ARBA00023136"/>
    </source>
</evidence>
<keyword evidence="2" id="KW-0997">Cell inner membrane</keyword>
<dbReference type="BioCyc" id="SCEL448385:SCE_RS11710-MONOMER"/>
<dbReference type="KEGG" id="scl:sce2284"/>
<evidence type="ECO:0000256" key="3">
    <source>
        <dbReference type="ARBA" id="ARBA00022723"/>
    </source>
</evidence>
<dbReference type="STRING" id="448385.sce2284"/>
<dbReference type="RefSeq" id="WP_012234917.1">
    <property type="nucleotide sequence ID" value="NC_010162.1"/>
</dbReference>
<evidence type="ECO:0000256" key="1">
    <source>
        <dbReference type="ARBA" id="ARBA00022475"/>
    </source>
</evidence>
<dbReference type="eggNOG" id="COG1407">
    <property type="taxonomic scope" value="Bacteria"/>
</dbReference>
<dbReference type="PANTHER" id="PTHR34990:SF2">
    <property type="entry name" value="BLL8164 PROTEIN"/>
    <property type="match status" value="1"/>
</dbReference>
<dbReference type="GO" id="GO:0046872">
    <property type="term" value="F:metal ion binding"/>
    <property type="evidence" value="ECO:0007669"/>
    <property type="project" value="UniProtKB-KW"/>
</dbReference>
<keyword evidence="8" id="KW-1185">Reference proteome</keyword>
<dbReference type="GO" id="GO:0016020">
    <property type="term" value="C:membrane"/>
    <property type="evidence" value="ECO:0007669"/>
    <property type="project" value="GOC"/>
</dbReference>
<evidence type="ECO:0000256" key="2">
    <source>
        <dbReference type="ARBA" id="ARBA00022519"/>
    </source>
</evidence>
<dbReference type="GO" id="GO:0009245">
    <property type="term" value="P:lipid A biosynthetic process"/>
    <property type="evidence" value="ECO:0007669"/>
    <property type="project" value="TreeGrafter"/>
</dbReference>